<dbReference type="PROSITE" id="PS00491">
    <property type="entry name" value="PROLINE_PEPTIDASE"/>
    <property type="match status" value="1"/>
</dbReference>
<evidence type="ECO:0000259" key="7">
    <source>
        <dbReference type="Pfam" id="PF00557"/>
    </source>
</evidence>
<sequence length="648" mass="73118">MLRSLGNKFNNLKVSYSNSIRYYSSNSNNSFNSSSITMTPPIVSIQRRVEKLKELMAARSLNVYVIPSEDAHQSEYITVRDKRREYISGFTGSSGAAVITSEGHRLLWTDGRYWLQASQQLDATWKVMKDRVAGEPTIEEWIATTMPANTRVGMDSRLISKSAFDKFKSTVEKSGQTVETSEVNLIDQVREQFASEEPVPGYPANPIFFLPVEFSGKASSEKIRDIQQDSLVKENADYMVISALDEIAWLFNLRGSDISFNPVFLSYAIVGRQNVQLFVDETKIPTDVRKELAGVEILPYDSIFSVLRKYCSENKKIWLDPRSSLAIYNSVQKEHLFEKTNPILLAKAIKNATEVEGFRQCHIRDAAALIQFLAWMEEEMLVKNNTGLTEYSVAEVLEQYRAKQKHYVSLSFDTISSTEGNGAIIHYKPEPETCKKIARAMYLVDSGGQYRDGTTDVTRTVHYGTPNPHEVECYTRVLKGHVQLSIVKFPLKVTGKDIDCIARMSLWQVGLDYAHGTGHGVGSFLNVHEGPQGITHRQVANPPVLQPYMTVTNEPGYYEEGKFGIRIENVMVTVPVDTPFSKQFLGFETVTVVPYERDLINVSMLTDEELLFVNNYHQNVLLSVGPLLESDPRALTYLKKKTAPIAKQ</sequence>
<gene>
    <name evidence="10" type="primary">xpnpep1</name>
    <name evidence="10" type="ORF">PPL_04421</name>
</gene>
<keyword evidence="5" id="KW-0464">Manganese</keyword>
<dbReference type="InterPro" id="IPR000587">
    <property type="entry name" value="Creatinase_N"/>
</dbReference>
<organism evidence="10 11">
    <name type="scientific">Heterostelium pallidum (strain ATCC 26659 / Pp 5 / PN500)</name>
    <name type="common">Cellular slime mold</name>
    <name type="synonym">Polysphondylium pallidum</name>
    <dbReference type="NCBI Taxonomy" id="670386"/>
    <lineage>
        <taxon>Eukaryota</taxon>
        <taxon>Amoebozoa</taxon>
        <taxon>Evosea</taxon>
        <taxon>Eumycetozoa</taxon>
        <taxon>Dictyostelia</taxon>
        <taxon>Acytosteliales</taxon>
        <taxon>Acytosteliaceae</taxon>
        <taxon>Heterostelium</taxon>
    </lineage>
</organism>
<dbReference type="InterPro" id="IPR001131">
    <property type="entry name" value="Peptidase_M24B_aminopep-P_CS"/>
</dbReference>
<feature type="domain" description="Creatinase N-terminal" evidence="8">
    <location>
        <begin position="48"/>
        <end position="191"/>
    </location>
</feature>
<dbReference type="CDD" id="cd01085">
    <property type="entry name" value="APP"/>
    <property type="match status" value="1"/>
</dbReference>
<dbReference type="Pfam" id="PF16188">
    <property type="entry name" value="Peptidase_M24_C"/>
    <property type="match status" value="1"/>
</dbReference>
<keyword evidence="3 6" id="KW-0479">Metal-binding</keyword>
<dbReference type="OMA" id="EPGMILS"/>
<dbReference type="InterPro" id="IPR050422">
    <property type="entry name" value="X-Pro_aminopeptidase_P"/>
</dbReference>
<dbReference type="RefSeq" id="XP_020434843.1">
    <property type="nucleotide sequence ID" value="XM_020575323.1"/>
</dbReference>
<dbReference type="FunCoup" id="D3B7I3">
    <property type="interactions" value="603"/>
</dbReference>
<dbReference type="SUPFAM" id="SSF55920">
    <property type="entry name" value="Creatinase/aminopeptidase"/>
    <property type="match status" value="1"/>
</dbReference>
<proteinExistence type="inferred from homology"/>
<evidence type="ECO:0000313" key="10">
    <source>
        <dbReference type="EMBL" id="EFA82726.1"/>
    </source>
</evidence>
<dbReference type="STRING" id="670386.D3B7I3"/>
<dbReference type="PANTHER" id="PTHR43763:SF6">
    <property type="entry name" value="XAA-PRO AMINOPEPTIDASE 1"/>
    <property type="match status" value="1"/>
</dbReference>
<dbReference type="Pfam" id="PF01321">
    <property type="entry name" value="Creatinase_N"/>
    <property type="match status" value="1"/>
</dbReference>
<dbReference type="MEROPS" id="M24.009"/>
<dbReference type="FunFam" id="3.40.350.10:FF:000003">
    <property type="entry name" value="Xaa-pro aminopeptidase P"/>
    <property type="match status" value="1"/>
</dbReference>
<comment type="caution">
    <text evidence="10">The sequence shown here is derived from an EMBL/GenBank/DDBJ whole genome shotgun (WGS) entry which is preliminary data.</text>
</comment>
<evidence type="ECO:0000256" key="5">
    <source>
        <dbReference type="ARBA" id="ARBA00023211"/>
    </source>
</evidence>
<dbReference type="Gene3D" id="3.90.230.10">
    <property type="entry name" value="Creatinase/methionine aminopeptidase superfamily"/>
    <property type="match status" value="1"/>
</dbReference>
<evidence type="ECO:0000313" key="11">
    <source>
        <dbReference type="Proteomes" id="UP000001396"/>
    </source>
</evidence>
<dbReference type="GO" id="GO:0070006">
    <property type="term" value="F:metalloaminopeptidase activity"/>
    <property type="evidence" value="ECO:0007669"/>
    <property type="project" value="InterPro"/>
</dbReference>
<evidence type="ECO:0000256" key="3">
    <source>
        <dbReference type="ARBA" id="ARBA00022723"/>
    </source>
</evidence>
<feature type="domain" description="Peptidase M24" evidence="7">
    <location>
        <begin position="357"/>
        <end position="572"/>
    </location>
</feature>
<comment type="similarity">
    <text evidence="2 6">Belongs to the peptidase M24B family.</text>
</comment>
<dbReference type="Pfam" id="PF00557">
    <property type="entry name" value="Peptidase_M24"/>
    <property type="match status" value="1"/>
</dbReference>
<dbReference type="GO" id="GO:0046872">
    <property type="term" value="F:metal ion binding"/>
    <property type="evidence" value="ECO:0007669"/>
    <property type="project" value="UniProtKB-KW"/>
</dbReference>
<dbReference type="GO" id="GO:0005737">
    <property type="term" value="C:cytoplasm"/>
    <property type="evidence" value="ECO:0007669"/>
    <property type="project" value="UniProtKB-ARBA"/>
</dbReference>
<dbReference type="Pfam" id="PF16189">
    <property type="entry name" value="Creatinase_N_2"/>
    <property type="match status" value="1"/>
</dbReference>
<evidence type="ECO:0000259" key="9">
    <source>
        <dbReference type="Pfam" id="PF16188"/>
    </source>
</evidence>
<dbReference type="GeneID" id="31359908"/>
<dbReference type="InParanoid" id="D3B7I3"/>
<dbReference type="InterPro" id="IPR036005">
    <property type="entry name" value="Creatinase/aminopeptidase-like"/>
</dbReference>
<evidence type="ECO:0000256" key="1">
    <source>
        <dbReference type="ARBA" id="ARBA00001936"/>
    </source>
</evidence>
<dbReference type="InterPro" id="IPR000994">
    <property type="entry name" value="Pept_M24"/>
</dbReference>
<dbReference type="PANTHER" id="PTHR43763">
    <property type="entry name" value="XAA-PRO AMINOPEPTIDASE 1"/>
    <property type="match status" value="1"/>
</dbReference>
<evidence type="ECO:0000256" key="6">
    <source>
        <dbReference type="RuleBase" id="RU000590"/>
    </source>
</evidence>
<dbReference type="SUPFAM" id="SSF53092">
    <property type="entry name" value="Creatinase/prolidase N-terminal domain"/>
    <property type="match status" value="1"/>
</dbReference>
<evidence type="ECO:0000256" key="2">
    <source>
        <dbReference type="ARBA" id="ARBA00008766"/>
    </source>
</evidence>
<dbReference type="EMBL" id="ADBJ01000018">
    <property type="protein sequence ID" value="EFA82726.1"/>
    <property type="molecule type" value="Genomic_DNA"/>
</dbReference>
<protein>
    <submittedName>
        <fullName evidence="10">Peptidase M24 family protein</fullName>
    </submittedName>
</protein>
<accession>D3B7I3</accession>
<evidence type="ECO:0000256" key="4">
    <source>
        <dbReference type="ARBA" id="ARBA00022801"/>
    </source>
</evidence>
<keyword evidence="11" id="KW-1185">Reference proteome</keyword>
<feature type="domain" description="Peptidase M24 C-terminal" evidence="9">
    <location>
        <begin position="583"/>
        <end position="645"/>
    </location>
</feature>
<dbReference type="InterPro" id="IPR033740">
    <property type="entry name" value="Pept_M24B"/>
</dbReference>
<name>D3B7I3_HETP5</name>
<keyword evidence="4" id="KW-0378">Hydrolase</keyword>
<reference evidence="10 11" key="1">
    <citation type="journal article" date="2011" name="Genome Res.">
        <title>Phylogeny-wide analysis of social amoeba genomes highlights ancient origins for complex intercellular communication.</title>
        <authorList>
            <person name="Heidel A.J."/>
            <person name="Lawal H.M."/>
            <person name="Felder M."/>
            <person name="Schilde C."/>
            <person name="Helps N.R."/>
            <person name="Tunggal B."/>
            <person name="Rivero F."/>
            <person name="John U."/>
            <person name="Schleicher M."/>
            <person name="Eichinger L."/>
            <person name="Platzer M."/>
            <person name="Noegel A.A."/>
            <person name="Schaap P."/>
            <person name="Gloeckner G."/>
        </authorList>
    </citation>
    <scope>NUCLEOTIDE SEQUENCE [LARGE SCALE GENOMIC DNA]</scope>
    <source>
        <strain evidence="11">ATCC 26659 / Pp 5 / PN500</strain>
    </source>
</reference>
<dbReference type="Gene3D" id="3.40.350.10">
    <property type="entry name" value="Creatinase/prolidase N-terminal domain"/>
    <property type="match status" value="2"/>
</dbReference>
<dbReference type="Proteomes" id="UP000001396">
    <property type="component" value="Unassembled WGS sequence"/>
</dbReference>
<dbReference type="AlphaFoldDB" id="D3B7I3"/>
<dbReference type="InterPro" id="IPR032416">
    <property type="entry name" value="Peptidase_M24_C"/>
</dbReference>
<evidence type="ECO:0000259" key="8">
    <source>
        <dbReference type="Pfam" id="PF01321"/>
    </source>
</evidence>
<comment type="cofactor">
    <cofactor evidence="1">
        <name>Mn(2+)</name>
        <dbReference type="ChEBI" id="CHEBI:29035"/>
    </cofactor>
</comment>
<dbReference type="InterPro" id="IPR029149">
    <property type="entry name" value="Creatin/AminoP/Spt16_N"/>
</dbReference>
<dbReference type="FunFam" id="3.90.230.10:FF:000007">
    <property type="entry name" value="Xaa-Pro aminopeptidase P"/>
    <property type="match status" value="1"/>
</dbReference>